<keyword evidence="3" id="KW-1185">Reference proteome</keyword>
<evidence type="ECO:0000256" key="1">
    <source>
        <dbReference type="SAM" id="MobiDB-lite"/>
    </source>
</evidence>
<accession>A0A8X6WFE2</accession>
<feature type="region of interest" description="Disordered" evidence="1">
    <location>
        <begin position="1"/>
        <end position="22"/>
    </location>
</feature>
<sequence length="138" mass="15879">MMTPELASPSPKFPTSPTGGRLRINKFSIHRPLKRRNFICFPRSGNPSLSEATAEHIEQSFHRSPTKSTSEVSRELEISQSEAHTGILQEGGPGSKVHHSRIMFQYATQHILLILSRERERDFREQKTVKNYYLNELF</sequence>
<comment type="caution">
    <text evidence="2">The sequence shown here is derived from an EMBL/GenBank/DDBJ whole genome shotgun (WGS) entry which is preliminary data.</text>
</comment>
<feature type="compositionally biased region" description="Polar residues" evidence="1">
    <location>
        <begin position="62"/>
        <end position="71"/>
    </location>
</feature>
<evidence type="ECO:0000313" key="2">
    <source>
        <dbReference type="EMBL" id="GFY33928.1"/>
    </source>
</evidence>
<dbReference type="Proteomes" id="UP000887159">
    <property type="component" value="Unassembled WGS sequence"/>
</dbReference>
<organism evidence="2 3">
    <name type="scientific">Trichonephila clavipes</name>
    <name type="common">Golden silk orbweaver</name>
    <name type="synonym">Nephila clavipes</name>
    <dbReference type="NCBI Taxonomy" id="2585209"/>
    <lineage>
        <taxon>Eukaryota</taxon>
        <taxon>Metazoa</taxon>
        <taxon>Ecdysozoa</taxon>
        <taxon>Arthropoda</taxon>
        <taxon>Chelicerata</taxon>
        <taxon>Arachnida</taxon>
        <taxon>Araneae</taxon>
        <taxon>Araneomorphae</taxon>
        <taxon>Entelegynae</taxon>
        <taxon>Araneoidea</taxon>
        <taxon>Nephilidae</taxon>
        <taxon>Trichonephila</taxon>
    </lineage>
</organism>
<dbReference type="AlphaFoldDB" id="A0A8X6WFE2"/>
<evidence type="ECO:0000313" key="3">
    <source>
        <dbReference type="Proteomes" id="UP000887159"/>
    </source>
</evidence>
<proteinExistence type="predicted"/>
<dbReference type="EMBL" id="BMAU01021418">
    <property type="protein sequence ID" value="GFY33928.1"/>
    <property type="molecule type" value="Genomic_DNA"/>
</dbReference>
<gene>
    <name evidence="2" type="ORF">TNCV_4596361</name>
</gene>
<name>A0A8X6WFE2_TRICX</name>
<protein>
    <submittedName>
        <fullName evidence="2">Uncharacterized protein</fullName>
    </submittedName>
</protein>
<feature type="region of interest" description="Disordered" evidence="1">
    <location>
        <begin position="49"/>
        <end position="78"/>
    </location>
</feature>
<reference evidence="2" key="1">
    <citation type="submission" date="2020-08" db="EMBL/GenBank/DDBJ databases">
        <title>Multicomponent nature underlies the extraordinary mechanical properties of spider dragline silk.</title>
        <authorList>
            <person name="Kono N."/>
            <person name="Nakamura H."/>
            <person name="Mori M."/>
            <person name="Yoshida Y."/>
            <person name="Ohtoshi R."/>
            <person name="Malay A.D."/>
            <person name="Moran D.A.P."/>
            <person name="Tomita M."/>
            <person name="Numata K."/>
            <person name="Arakawa K."/>
        </authorList>
    </citation>
    <scope>NUCLEOTIDE SEQUENCE</scope>
</reference>